<organism evidence="1 2">
    <name type="scientific">Caulobacter phage CcrSC</name>
    <dbReference type="NCBI Taxonomy" id="2283272"/>
    <lineage>
        <taxon>Viruses</taxon>
        <taxon>Duplodnaviria</taxon>
        <taxon>Heunggongvirae</taxon>
        <taxon>Uroviricota</taxon>
        <taxon>Caudoviricetes</taxon>
        <taxon>Jeanschmidtviridae</taxon>
        <taxon>Bertelyvirus</taxon>
        <taxon>Bertelyvirus SC</taxon>
    </lineage>
</organism>
<protein>
    <submittedName>
        <fullName evidence="1">Uncharacterized protein</fullName>
    </submittedName>
</protein>
<sequence>MIGALDLLLRKAGAVRFSVNENRSFYETAAIDFHKHMMLPEEWSNTIEKTMVETLGAQKDSPITTTKIFLRDEVQGKERAFTAGVNPALVIARALDRWRIESGCLDPITDFSADETLELEQAMIYLTVESVSWYIDGNEHLRDGARTYAEIVRDYPVSFPTWVGAPVADDYAGDIVILTIYPDTPIGSYRMAAATLPEVLRAANTLMRDLRGQ</sequence>
<keyword evidence="2" id="KW-1185">Reference proteome</keyword>
<evidence type="ECO:0000313" key="2">
    <source>
        <dbReference type="Proteomes" id="UP000259683"/>
    </source>
</evidence>
<reference evidence="1" key="1">
    <citation type="submission" date="2018-07" db="EMBL/GenBank/DDBJ databases">
        <authorList>
            <person name="Wilson K.M."/>
            <person name="Ely B."/>
        </authorList>
    </citation>
    <scope>NUCLEOTIDE SEQUENCE</scope>
</reference>
<accession>A0A385EE39</accession>
<name>A0A385EE39_9CAUD</name>
<dbReference type="Proteomes" id="UP000259683">
    <property type="component" value="Segment"/>
</dbReference>
<proteinExistence type="predicted"/>
<gene>
    <name evidence="1" type="ORF">CcrSC_gp338</name>
</gene>
<reference evidence="1" key="2">
    <citation type="submission" date="2021-07" db="EMBL/GenBank/DDBJ databases">
        <title>Giant CbK-like Caulobacter bacteriophages have genetically divergent genomes.</title>
        <authorList>
            <person name="Wilson K."/>
            <person name="Ely B."/>
        </authorList>
    </citation>
    <scope>NUCLEOTIDE SEQUENCE</scope>
</reference>
<evidence type="ECO:0000313" key="1">
    <source>
        <dbReference type="EMBL" id="AXQ69920.1"/>
    </source>
</evidence>
<dbReference type="EMBL" id="MH588547">
    <property type="protein sequence ID" value="AXQ69920.1"/>
    <property type="molecule type" value="Genomic_DNA"/>
</dbReference>